<comment type="similarity">
    <text evidence="1 5">Belongs to the universal ribosomal protein uL24 family.</text>
</comment>
<protein>
    <recommendedName>
        <fullName evidence="4 5">Large ribosomal subunit protein uL24</fullName>
    </recommendedName>
</protein>
<comment type="function">
    <text evidence="5">One of two assembly initiator proteins, it binds directly to the 5'-end of the 23S rRNA, where it nucleates assembly of the 50S subunit.</text>
</comment>
<dbReference type="HAMAP" id="MF_01326_B">
    <property type="entry name" value="Ribosomal_uL24_B"/>
    <property type="match status" value="1"/>
</dbReference>
<dbReference type="PANTHER" id="PTHR12903">
    <property type="entry name" value="MITOCHONDRIAL RIBOSOMAL PROTEIN L24"/>
    <property type="match status" value="1"/>
</dbReference>
<dbReference type="GO" id="GO:0019843">
    <property type="term" value="F:rRNA binding"/>
    <property type="evidence" value="ECO:0007669"/>
    <property type="project" value="UniProtKB-UniRule"/>
</dbReference>
<comment type="function">
    <text evidence="5">One of the proteins that surrounds the polypeptide exit tunnel on the outside of the subunit.</text>
</comment>
<dbReference type="InterPro" id="IPR041988">
    <property type="entry name" value="Ribosomal_uL24_KOW"/>
</dbReference>
<evidence type="ECO:0000256" key="5">
    <source>
        <dbReference type="HAMAP-Rule" id="MF_01326"/>
    </source>
</evidence>
<feature type="domain" description="KOW" evidence="6">
    <location>
        <begin position="7"/>
        <end position="35"/>
    </location>
</feature>
<dbReference type="Gene3D" id="2.30.30.30">
    <property type="match status" value="1"/>
</dbReference>
<evidence type="ECO:0000256" key="1">
    <source>
        <dbReference type="ARBA" id="ARBA00010618"/>
    </source>
</evidence>
<dbReference type="InterPro" id="IPR014722">
    <property type="entry name" value="Rib_uL2_dom2"/>
</dbReference>
<organism evidence="8 9">
    <name type="scientific">candidate division WWE3 bacterium CG_4_10_14_0_2_um_filter_41_14</name>
    <dbReference type="NCBI Taxonomy" id="1975072"/>
    <lineage>
        <taxon>Bacteria</taxon>
        <taxon>Katanobacteria</taxon>
    </lineage>
</organism>
<dbReference type="Pfam" id="PF17136">
    <property type="entry name" value="ribosomal_L24"/>
    <property type="match status" value="1"/>
</dbReference>
<dbReference type="InterPro" id="IPR008991">
    <property type="entry name" value="Translation_prot_SH3-like_sf"/>
</dbReference>
<sequence>MNIKSKDIVVIKTGKDKGTRGPIEKVFPTKNRIIVGGVNIVKRHAKKTSTRGGGIVEKPAAIDASNVMLICPHCDLATRVSYQIQDGEKKRMCKKCKKVIS</sequence>
<dbReference type="Pfam" id="PF00467">
    <property type="entry name" value="KOW"/>
    <property type="match status" value="1"/>
</dbReference>
<dbReference type="GO" id="GO:1990904">
    <property type="term" value="C:ribonucleoprotein complex"/>
    <property type="evidence" value="ECO:0007669"/>
    <property type="project" value="UniProtKB-KW"/>
</dbReference>
<dbReference type="Proteomes" id="UP000228920">
    <property type="component" value="Unassembled WGS sequence"/>
</dbReference>
<evidence type="ECO:0000256" key="3">
    <source>
        <dbReference type="ARBA" id="ARBA00023274"/>
    </source>
</evidence>
<dbReference type="EMBL" id="PFNL01000180">
    <property type="protein sequence ID" value="PIZ44402.1"/>
    <property type="molecule type" value="Genomic_DNA"/>
</dbReference>
<dbReference type="GO" id="GO:0006412">
    <property type="term" value="P:translation"/>
    <property type="evidence" value="ECO:0007669"/>
    <property type="project" value="UniProtKB-UniRule"/>
</dbReference>
<keyword evidence="5" id="KW-0694">RNA-binding</keyword>
<keyword evidence="5" id="KW-0699">rRNA-binding</keyword>
<evidence type="ECO:0000256" key="2">
    <source>
        <dbReference type="ARBA" id="ARBA00022980"/>
    </source>
</evidence>
<feature type="domain" description="Large ribosomal subunit protein uL24 C-terminal" evidence="7">
    <location>
        <begin position="38"/>
        <end position="100"/>
    </location>
</feature>
<evidence type="ECO:0000259" key="7">
    <source>
        <dbReference type="Pfam" id="PF17136"/>
    </source>
</evidence>
<comment type="subunit">
    <text evidence="5">Part of the 50S ribosomal subunit.</text>
</comment>
<accession>A0A2M7TF43</accession>
<keyword evidence="3 5" id="KW-0687">Ribonucleoprotein</keyword>
<dbReference type="InterPro" id="IPR057264">
    <property type="entry name" value="Ribosomal_uL24_C"/>
</dbReference>
<dbReference type="InterPro" id="IPR003256">
    <property type="entry name" value="Ribosomal_uL24"/>
</dbReference>
<gene>
    <name evidence="5" type="primary">rplX</name>
    <name evidence="8" type="ORF">COY32_06485</name>
</gene>
<dbReference type="AlphaFoldDB" id="A0A2M7TF43"/>
<name>A0A2M7TF43_UNCKA</name>
<dbReference type="GO" id="GO:0003735">
    <property type="term" value="F:structural constituent of ribosome"/>
    <property type="evidence" value="ECO:0007669"/>
    <property type="project" value="InterPro"/>
</dbReference>
<comment type="caution">
    <text evidence="8">The sequence shown here is derived from an EMBL/GenBank/DDBJ whole genome shotgun (WGS) entry which is preliminary data.</text>
</comment>
<dbReference type="InterPro" id="IPR005824">
    <property type="entry name" value="KOW"/>
</dbReference>
<dbReference type="NCBIfam" id="TIGR01079">
    <property type="entry name" value="rplX_bact"/>
    <property type="match status" value="1"/>
</dbReference>
<evidence type="ECO:0000256" key="4">
    <source>
        <dbReference type="ARBA" id="ARBA00035206"/>
    </source>
</evidence>
<evidence type="ECO:0000259" key="6">
    <source>
        <dbReference type="Pfam" id="PF00467"/>
    </source>
</evidence>
<evidence type="ECO:0000313" key="9">
    <source>
        <dbReference type="Proteomes" id="UP000228920"/>
    </source>
</evidence>
<keyword evidence="2 5" id="KW-0689">Ribosomal protein</keyword>
<evidence type="ECO:0000313" key="8">
    <source>
        <dbReference type="EMBL" id="PIZ44402.1"/>
    </source>
</evidence>
<dbReference type="CDD" id="cd06089">
    <property type="entry name" value="KOW_RPL26"/>
    <property type="match status" value="1"/>
</dbReference>
<reference evidence="9" key="1">
    <citation type="submission" date="2017-09" db="EMBL/GenBank/DDBJ databases">
        <title>Depth-based differentiation of microbial function through sediment-hosted aquifers and enrichment of novel symbionts in the deep terrestrial subsurface.</title>
        <authorList>
            <person name="Probst A.J."/>
            <person name="Ladd B."/>
            <person name="Jarett J.K."/>
            <person name="Geller-Mcgrath D.E."/>
            <person name="Sieber C.M.K."/>
            <person name="Emerson J.B."/>
            <person name="Anantharaman K."/>
            <person name="Thomas B.C."/>
            <person name="Malmstrom R."/>
            <person name="Stieglmeier M."/>
            <person name="Klingl A."/>
            <person name="Woyke T."/>
            <person name="Ryan C.M."/>
            <person name="Banfield J.F."/>
        </authorList>
    </citation>
    <scope>NUCLEOTIDE SEQUENCE [LARGE SCALE GENOMIC DNA]</scope>
</reference>
<proteinExistence type="inferred from homology"/>
<dbReference type="SUPFAM" id="SSF50104">
    <property type="entry name" value="Translation proteins SH3-like domain"/>
    <property type="match status" value="1"/>
</dbReference>
<dbReference type="GO" id="GO:0005840">
    <property type="term" value="C:ribosome"/>
    <property type="evidence" value="ECO:0007669"/>
    <property type="project" value="UniProtKB-KW"/>
</dbReference>